<dbReference type="Proteomes" id="UP000198348">
    <property type="component" value="Unassembled WGS sequence"/>
</dbReference>
<accession>A0A239AR39</accession>
<evidence type="ECO:0000313" key="1">
    <source>
        <dbReference type="EMBL" id="SNR97821.1"/>
    </source>
</evidence>
<keyword evidence="2" id="KW-1185">Reference proteome</keyword>
<dbReference type="EMBL" id="FZNW01000053">
    <property type="protein sequence ID" value="SNR97821.1"/>
    <property type="molecule type" value="Genomic_DNA"/>
</dbReference>
<protein>
    <submittedName>
        <fullName evidence="1">Uncharacterized protein</fullName>
    </submittedName>
</protein>
<proteinExistence type="predicted"/>
<organism evidence="1 2">
    <name type="scientific">Haloechinothrix alba</name>
    <dbReference type="NCBI Taxonomy" id="664784"/>
    <lineage>
        <taxon>Bacteria</taxon>
        <taxon>Bacillati</taxon>
        <taxon>Actinomycetota</taxon>
        <taxon>Actinomycetes</taxon>
        <taxon>Pseudonocardiales</taxon>
        <taxon>Pseudonocardiaceae</taxon>
        <taxon>Haloechinothrix</taxon>
    </lineage>
</organism>
<sequence>SWEAVAAIVARVVADHVDDSRLDELYRIGVDGRVRWVVYEIRFDGVRI</sequence>
<name>A0A239AR39_9PSEU</name>
<dbReference type="AlphaFoldDB" id="A0A239AR39"/>
<gene>
    <name evidence="1" type="ORF">SAMN06265360_1537</name>
</gene>
<feature type="non-terminal residue" evidence="1">
    <location>
        <position position="1"/>
    </location>
</feature>
<reference evidence="1 2" key="1">
    <citation type="submission" date="2017-06" db="EMBL/GenBank/DDBJ databases">
        <authorList>
            <person name="Kim H.J."/>
            <person name="Triplett B.A."/>
        </authorList>
    </citation>
    <scope>NUCLEOTIDE SEQUENCE [LARGE SCALE GENOMIC DNA]</scope>
    <source>
        <strain evidence="1 2">DSM 45207</strain>
    </source>
</reference>
<evidence type="ECO:0000313" key="2">
    <source>
        <dbReference type="Proteomes" id="UP000198348"/>
    </source>
</evidence>